<feature type="compositionally biased region" description="Low complexity" evidence="1">
    <location>
        <begin position="1481"/>
        <end position="1504"/>
    </location>
</feature>
<proteinExistence type="evidence at transcript level"/>
<feature type="region of interest" description="Disordered" evidence="1">
    <location>
        <begin position="304"/>
        <end position="329"/>
    </location>
</feature>
<dbReference type="Pfam" id="PF15249">
    <property type="entry name" value="GLTSCR1"/>
    <property type="match status" value="1"/>
</dbReference>
<dbReference type="GO" id="GO:0016514">
    <property type="term" value="C:SWI/SNF complex"/>
    <property type="evidence" value="ECO:0007669"/>
    <property type="project" value="TreeGrafter"/>
</dbReference>
<feature type="compositionally biased region" description="Low complexity" evidence="1">
    <location>
        <begin position="194"/>
        <end position="209"/>
    </location>
</feature>
<feature type="domain" description="GLTSCR protein conserved" evidence="2">
    <location>
        <begin position="1555"/>
        <end position="1656"/>
    </location>
</feature>
<dbReference type="EMBL" id="GACK01003464">
    <property type="protein sequence ID" value="JAA61570.1"/>
    <property type="molecule type" value="mRNA"/>
</dbReference>
<feature type="compositionally biased region" description="Basic and acidic residues" evidence="1">
    <location>
        <begin position="1709"/>
        <end position="1725"/>
    </location>
</feature>
<name>L7MC81_RHIPC</name>
<feature type="compositionally biased region" description="Basic residues" evidence="1">
    <location>
        <begin position="1411"/>
        <end position="1427"/>
    </location>
</feature>
<organism evidence="3">
    <name type="scientific">Rhipicephalus pulchellus</name>
    <name type="common">Yellow backed tick</name>
    <name type="synonym">Dermacentor pulchellus</name>
    <dbReference type="NCBI Taxonomy" id="72859"/>
    <lineage>
        <taxon>Eukaryota</taxon>
        <taxon>Metazoa</taxon>
        <taxon>Ecdysozoa</taxon>
        <taxon>Arthropoda</taxon>
        <taxon>Chelicerata</taxon>
        <taxon>Arachnida</taxon>
        <taxon>Acari</taxon>
        <taxon>Parasitiformes</taxon>
        <taxon>Ixodida</taxon>
        <taxon>Ixodoidea</taxon>
        <taxon>Ixodidae</taxon>
        <taxon>Rhipicephalinae</taxon>
        <taxon>Rhipicephalus</taxon>
        <taxon>Rhipicephalus</taxon>
    </lineage>
</organism>
<feature type="region of interest" description="Disordered" evidence="1">
    <location>
        <begin position="1481"/>
        <end position="1537"/>
    </location>
</feature>
<feature type="region of interest" description="Disordered" evidence="1">
    <location>
        <begin position="1888"/>
        <end position="1918"/>
    </location>
</feature>
<feature type="compositionally biased region" description="Pro residues" evidence="1">
    <location>
        <begin position="1513"/>
        <end position="1531"/>
    </location>
</feature>
<feature type="region of interest" description="Disordered" evidence="1">
    <location>
        <begin position="1550"/>
        <end position="1569"/>
    </location>
</feature>
<dbReference type="PANTHER" id="PTHR15572:SF0">
    <property type="entry name" value="GLUTAMINE-RICH PROTEIN-RELATED"/>
    <property type="match status" value="1"/>
</dbReference>
<feature type="compositionally biased region" description="Low complexity" evidence="1">
    <location>
        <begin position="176"/>
        <end position="186"/>
    </location>
</feature>
<feature type="region of interest" description="Disordered" evidence="1">
    <location>
        <begin position="1655"/>
        <end position="1725"/>
    </location>
</feature>
<dbReference type="PANTHER" id="PTHR15572">
    <property type="entry name" value="GLIOMA TUMOR SUPPRESSOR CANDIDATE REGION GENE 1"/>
    <property type="match status" value="1"/>
</dbReference>
<feature type="region of interest" description="Disordered" evidence="1">
    <location>
        <begin position="474"/>
        <end position="496"/>
    </location>
</feature>
<feature type="region of interest" description="Disordered" evidence="1">
    <location>
        <begin position="1388"/>
        <end position="1448"/>
    </location>
</feature>
<feature type="compositionally biased region" description="Acidic residues" evidence="1">
    <location>
        <begin position="1899"/>
        <end position="1910"/>
    </location>
</feature>
<feature type="compositionally biased region" description="Polar residues" evidence="1">
    <location>
        <begin position="160"/>
        <end position="171"/>
    </location>
</feature>
<feature type="compositionally biased region" description="Polar residues" evidence="1">
    <location>
        <begin position="41"/>
        <end position="53"/>
    </location>
</feature>
<feature type="region of interest" description="Disordered" evidence="1">
    <location>
        <begin position="25"/>
        <end position="227"/>
    </location>
</feature>
<reference evidence="3" key="1">
    <citation type="submission" date="2012-11" db="EMBL/GenBank/DDBJ databases">
        <authorList>
            <person name="Lucero-Rivera Y.E."/>
            <person name="Tovar-Ramirez D."/>
        </authorList>
    </citation>
    <scope>NUCLEOTIDE SEQUENCE</scope>
    <source>
        <tissue evidence="3">Salivary gland</tissue>
    </source>
</reference>
<dbReference type="InterPro" id="IPR015671">
    <property type="entry name" value="GSCR1_dom"/>
</dbReference>
<evidence type="ECO:0000313" key="3">
    <source>
        <dbReference type="EMBL" id="JAA61570.1"/>
    </source>
</evidence>
<feature type="non-terminal residue" evidence="3">
    <location>
        <position position="1"/>
    </location>
</feature>
<sequence length="1924" mass="199180">ALLGRDEVSSTTSCLPARCELSESMGYGCSGSDKPAALAVSATTGSDVSPQLLVSSSTVPPAAPPPATGASNGLPGASPHSTRSSPASSRPHSASPLPAPVPVSVSWPSTGPSPVPSRSQSLPSSSASTPATTKATATVAPLPVAPQQVPTSRPGVAQVVSATPSSRTSGAPRQIQPKQPQLLPKLSSGSANMTTPAATATTRSQSPRAAQHKATPQPAPVPAPQPATTVQRGAAMGLNTGSPLLIGNPTAAQPGMFPAGPAQGTFLVNQYIPGLGHGPILIQGALGQIQSSLGVQLALRPPHATGLTLGPQAGSKPHGGHQGPPGTPTLVIPQNLGPRPNFFIAPPPRMMSPPSFAIVPGQPLTLQQIQAMLPAQTMLAQPTLGAFQTDQHQSLVQIPTFTQPQILAHDHHHHHHHHHHGALSAPLISTGGSMVSSAPTANIVTHHPVMTTTTVLHPVPPQHIPVSVSAPMTSATIQQQPQAPTTTAPPAAEKPVKAPTVNLAELLKEHGIMPESSPPPSPTSNQENTISVEVPVAPVPVSESVQVVVSKSPQTVAVSPQQRVQLSLAHDGSVVLHPHGSSLSTMPAPAPSPGLVATTVTPTSTSAPGGTALSRTHSALLERLSAAPPVSVPDLASLTATRVSVSAPTMVATPSLVAPSVVTPSMMGTTTHPHQLTLHTVNNGLVQAQQLGQPQSFVTLHGTAVANMLCHSANNARINHIVVSPSPSLGQQQQHHHHQHAVHHTCHAVVSSAPSAVVPTTTTTAVMASSSQTAVCRTAVVPTSMAHTVVTVAACPTVTTVTVTPTVVVTSNSSATAHGSGKCTAPMNTQNQQLYEQLQSQITYLNSLKKPTDQQRVLLQQMLNIEEKLRDSSKPQRSSQARNLALITAVPTSHAHCMQRHEVKPTVVSHPMPAAATIITAKPSAVTTVQVPTIAVATTTRTTSRTTHHKVNHADVKPKASILHTGKAASIISTQKAITSHSGPVRIIATASTTTSAACVSSTCSSAPCSSASALSVPLASAAPILPSPSVPLASAAPILPSPSVPLASAAPILPSPSVPLASAAPIPPSPSVPLASAAPLLSSPSVVPASSASLVSNVPLVSAAPLASSGSLLASSSMTPRSSAPLVPSRPVAPNAPLMSSIPPASTASSLVPNMPVVSSAPSAPVAPLPSNMPAMPCISPAPTAPLASMPVVSCIPSAPTTQSLVSDTLVVSCAPSSHYTAPLMSHMPVVSSCVLSTHMTPVVSKAIVVSCAPLAPTAPLVSSKPLVSCLPPASTSALISSVPPMSTALSVSSASHTSGTLLVSTAALMSSPSPLAPCTPMMSSAPLVSTAPLVSSAPLMSTTPLTSTAPTVMYPSPVSSAPVMPTASLTAPSTTDVTVPSMASHPVASSHLRVPNPTSSKLVPLLHPPAHHHHHHHQHHHHHHQLSPVGSSMSPVLNQRSPPQPKLVRLQHPANHIIVPPTTTKQILVQVPSVVNKPLPSKSSGSGNSSSTKSSVPVLPSKVEPTILPKTPLPPPEQPPAPPPPPPKPVVVKPKVPDRVQKIKAFQRRLEEDQDGAVKPDTNSPFSSRRDACERLLRYHVFDQELPRDEDLHKADELFAEVSEHLLGRSQRLRRDYDYLMLKEGMRECPTAEQLMVERLFVEQETEALNAERRAAEEGQYSNIEPPTLPPMPESAWAFASSPSLPLPRPVKKEPPDSWLDDDDRSDLEPAPKRRSIKEEEHETVMAAAEVDPLPLPRVSVTPEHIDLVLGMRKELDMSPPETDEFARDLADYEPPMAHFQSSADLKQQFGNGGNIVPPVMVPDWTCGVKSVGAKPPTPELDLSGIDGLDDDSNGVDPLGRTPYFGDDDEEDKDSVELHDQVQSAINSILDFRQGGADNGLCVDSKGAVARSGPEPMDYDDTTGDEQPTDSVLDEAVRSILL</sequence>
<feature type="compositionally biased region" description="Polar residues" evidence="1">
    <location>
        <begin position="1430"/>
        <end position="1443"/>
    </location>
</feature>
<protein>
    <submittedName>
        <fullName evidence="3">Putative mucin-17</fullName>
    </submittedName>
</protein>
<dbReference type="GO" id="GO:0045893">
    <property type="term" value="P:positive regulation of DNA-templated transcription"/>
    <property type="evidence" value="ECO:0007669"/>
    <property type="project" value="TreeGrafter"/>
</dbReference>
<accession>L7MC81</accession>
<dbReference type="InterPro" id="IPR052438">
    <property type="entry name" value="Chromatin_remod/trans_coact"/>
</dbReference>
<feature type="compositionally biased region" description="Low complexity" evidence="1">
    <location>
        <begin position="77"/>
        <end position="151"/>
    </location>
</feature>
<feature type="region of interest" description="Disordered" evidence="1">
    <location>
        <begin position="1827"/>
        <end position="1856"/>
    </location>
</feature>
<reference evidence="3" key="2">
    <citation type="journal article" date="2015" name="J. Proteomics">
        <title>Sexual differences in the sialomes of the zebra tick, Rhipicephalus pulchellus.</title>
        <authorList>
            <person name="Tan A.W."/>
            <person name="Francischetti I.M."/>
            <person name="Slovak M."/>
            <person name="Kini R.M."/>
            <person name="Ribeiro J.M."/>
        </authorList>
    </citation>
    <scope>NUCLEOTIDE SEQUENCE</scope>
    <source>
        <tissue evidence="3">Salivary gland</tissue>
    </source>
</reference>
<evidence type="ECO:0000256" key="1">
    <source>
        <dbReference type="SAM" id="MobiDB-lite"/>
    </source>
</evidence>
<evidence type="ECO:0000259" key="2">
    <source>
        <dbReference type="Pfam" id="PF15249"/>
    </source>
</evidence>